<dbReference type="EMBL" id="BK015012">
    <property type="protein sequence ID" value="DAD87020.1"/>
    <property type="molecule type" value="Genomic_DNA"/>
</dbReference>
<name>A0A8S5MXT5_9CAUD</name>
<accession>A0A8S5MXT5</accession>
<protein>
    <submittedName>
        <fullName evidence="1">Uncharacterized protein</fullName>
    </submittedName>
</protein>
<organism evidence="1">
    <name type="scientific">Myoviridae sp. ctRRy11</name>
    <dbReference type="NCBI Taxonomy" id="2826651"/>
    <lineage>
        <taxon>Viruses</taxon>
        <taxon>Duplodnaviria</taxon>
        <taxon>Heunggongvirae</taxon>
        <taxon>Uroviricota</taxon>
        <taxon>Caudoviricetes</taxon>
    </lineage>
</organism>
<evidence type="ECO:0000313" key="1">
    <source>
        <dbReference type="EMBL" id="DAD87020.1"/>
    </source>
</evidence>
<sequence length="68" mass="8154">MQDYKEVIGSQTDRPEELEINVDTVYLRKNIERYVVTEEDGTTKSLWKYLEKQMTMREYAEMKSKEGV</sequence>
<reference evidence="1" key="1">
    <citation type="journal article" date="2021" name="Proc. Natl. Acad. Sci. U.S.A.">
        <title>A Catalog of Tens of Thousands of Viruses from Human Metagenomes Reveals Hidden Associations with Chronic Diseases.</title>
        <authorList>
            <person name="Tisza M.J."/>
            <person name="Buck C.B."/>
        </authorList>
    </citation>
    <scope>NUCLEOTIDE SEQUENCE</scope>
    <source>
        <strain evidence="1">CtRRy11</strain>
    </source>
</reference>
<proteinExistence type="predicted"/>